<dbReference type="Gene3D" id="3.40.220.10">
    <property type="entry name" value="Leucine Aminopeptidase, subunit E, domain 1"/>
    <property type="match status" value="1"/>
</dbReference>
<feature type="binding site" evidence="8">
    <location>
        <position position="264"/>
    </location>
    <ligand>
        <name>Mn(2+)</name>
        <dbReference type="ChEBI" id="CHEBI:29035"/>
        <label>2</label>
    </ligand>
</feature>
<dbReference type="SUPFAM" id="SSF53187">
    <property type="entry name" value="Zn-dependent exopeptidases"/>
    <property type="match status" value="1"/>
</dbReference>
<evidence type="ECO:0000256" key="5">
    <source>
        <dbReference type="ARBA" id="ARBA00022670"/>
    </source>
</evidence>
<dbReference type="GO" id="GO:0005737">
    <property type="term" value="C:cytoplasm"/>
    <property type="evidence" value="ECO:0007669"/>
    <property type="project" value="UniProtKB-SubCell"/>
</dbReference>
<evidence type="ECO:0000313" key="10">
    <source>
        <dbReference type="EMBL" id="SHK08460.1"/>
    </source>
</evidence>
<dbReference type="SUPFAM" id="SSF52949">
    <property type="entry name" value="Macro domain-like"/>
    <property type="match status" value="1"/>
</dbReference>
<feature type="binding site" evidence="8">
    <location>
        <position position="259"/>
    </location>
    <ligand>
        <name>Mn(2+)</name>
        <dbReference type="ChEBI" id="CHEBI:29035"/>
        <label>2</label>
    </ligand>
</feature>
<evidence type="ECO:0000259" key="9">
    <source>
        <dbReference type="PROSITE" id="PS00631"/>
    </source>
</evidence>
<gene>
    <name evidence="8" type="primary">pepA</name>
    <name evidence="10" type="ORF">SAMN04488087_0220</name>
</gene>
<feature type="binding site" evidence="8">
    <location>
        <position position="283"/>
    </location>
    <ligand>
        <name>Mn(2+)</name>
        <dbReference type="ChEBI" id="CHEBI:29035"/>
        <label>2</label>
    </ligand>
</feature>
<dbReference type="PANTHER" id="PTHR11963:SF23">
    <property type="entry name" value="CYTOSOL AMINOPEPTIDASE"/>
    <property type="match status" value="1"/>
</dbReference>
<evidence type="ECO:0000313" key="11">
    <source>
        <dbReference type="Proteomes" id="UP000185812"/>
    </source>
</evidence>
<dbReference type="PANTHER" id="PTHR11963">
    <property type="entry name" value="LEUCINE AMINOPEPTIDASE-RELATED"/>
    <property type="match status" value="1"/>
</dbReference>
<dbReference type="Proteomes" id="UP000185812">
    <property type="component" value="Unassembled WGS sequence"/>
</dbReference>
<feature type="domain" description="Cytosol aminopeptidase" evidence="9">
    <location>
        <begin position="340"/>
        <end position="347"/>
    </location>
</feature>
<dbReference type="Pfam" id="PF00883">
    <property type="entry name" value="Peptidase_M17"/>
    <property type="match status" value="1"/>
</dbReference>
<comment type="similarity">
    <text evidence="3 8">Belongs to the peptidase M17 family.</text>
</comment>
<proteinExistence type="inferred from homology"/>
<feature type="binding site" evidence="8">
    <location>
        <position position="344"/>
    </location>
    <ligand>
        <name>Mn(2+)</name>
        <dbReference type="ChEBI" id="CHEBI:29035"/>
        <label>2</label>
    </ligand>
</feature>
<dbReference type="Gene3D" id="3.40.630.10">
    <property type="entry name" value="Zn peptidases"/>
    <property type="match status" value="1"/>
</dbReference>
<comment type="cofactor">
    <cofactor evidence="8">
        <name>Mn(2+)</name>
        <dbReference type="ChEBI" id="CHEBI:29035"/>
    </cofactor>
    <text evidence="8">Binds 2 manganese ions per subunit.</text>
</comment>
<evidence type="ECO:0000256" key="3">
    <source>
        <dbReference type="ARBA" id="ARBA00009528"/>
    </source>
</evidence>
<dbReference type="STRING" id="633813.SAMN04488087_0220"/>
<dbReference type="RefSeq" id="WP_072714053.1">
    <property type="nucleotide sequence ID" value="NZ_FRAU01000001.1"/>
</dbReference>
<dbReference type="CDD" id="cd00433">
    <property type="entry name" value="Peptidase_M17"/>
    <property type="match status" value="1"/>
</dbReference>
<organism evidence="10 11">
    <name type="scientific">Rhodothermus profundi</name>
    <dbReference type="NCBI Taxonomy" id="633813"/>
    <lineage>
        <taxon>Bacteria</taxon>
        <taxon>Pseudomonadati</taxon>
        <taxon>Rhodothermota</taxon>
        <taxon>Rhodothermia</taxon>
        <taxon>Rhodothermales</taxon>
        <taxon>Rhodothermaceae</taxon>
        <taxon>Rhodothermus</taxon>
    </lineage>
</organism>
<dbReference type="GO" id="GO:0070006">
    <property type="term" value="F:metalloaminopeptidase activity"/>
    <property type="evidence" value="ECO:0007669"/>
    <property type="project" value="InterPro"/>
</dbReference>
<feature type="binding site" evidence="8">
    <location>
        <position position="344"/>
    </location>
    <ligand>
        <name>Mn(2+)</name>
        <dbReference type="ChEBI" id="CHEBI:29035"/>
        <label>1</label>
    </ligand>
</feature>
<keyword evidence="4 8" id="KW-0031">Aminopeptidase</keyword>
<sequence>MKVSVTTIPLNELDIDLLLVPVAEGAAEATLNALSEQFGEIVLRAAADFTGAPDELIWLYPESGRARRLALLGMGPAERIDLERLRRMAACGAELARDRKVATAAIVRPRTAIDPEPASQALVEGFMLAAYRFTRYKTDAGELRDIERLVIHETSEDEKASRRGAERGRIIAECVMTARDLVNLSPDEKTPTKFARLIEQSAKKYGYEADVWDKALIEEEGMGGLLAVNRGSPEPPTFTVLTWHPENALNERPVVLVGKGVVFDTGGLSLKPTKDSMDYMKSDMAGAAAVVGTMEALARLKIPLYVVGLIPATDNRPGENAYVPGEVIRMHSGKTVEVLNTDAEGRLILADALSYARTYRPILVIDLATLTGAQVVALGTEAAAVMTNSMEGAEERLQAMVAAGERSGDRVHPLPMYEEYAKLLESDVADLKNIGGREAGSITAAKFLEHFVSYPWIHIDMAGPAFLKEPKPYRPKGGTGFGVRLLVEFLRDYASPRRFSS</sequence>
<comment type="catalytic activity">
    <reaction evidence="2 8">
        <text>Release of an N-terminal amino acid, preferentially leucine, but not glutamic or aspartic acids.</text>
        <dbReference type="EC" id="3.4.11.10"/>
    </reaction>
</comment>
<dbReference type="EC" id="3.4.11.10" evidence="8"/>
<dbReference type="AlphaFoldDB" id="A0A1M6PKJ2"/>
<evidence type="ECO:0000256" key="2">
    <source>
        <dbReference type="ARBA" id="ARBA00000967"/>
    </source>
</evidence>
<dbReference type="InterPro" id="IPR023042">
    <property type="entry name" value="Peptidase_M17_leu_NH2_pept"/>
</dbReference>
<comment type="function">
    <text evidence="8">Presumably involved in the processing and regular turnover of intracellular proteins. Catalyzes the removal of unsubstituted N-terminal amino acids from various peptides.</text>
</comment>
<feature type="active site" evidence="8">
    <location>
        <position position="271"/>
    </location>
</feature>
<comment type="catalytic activity">
    <reaction evidence="1 8">
        <text>Release of an N-terminal amino acid, Xaa-|-Yaa-, in which Xaa is preferably Leu, but may be other amino acids including Pro although not Arg or Lys, and Yaa may be Pro. Amino acid amides and methyl esters are also readily hydrolyzed, but rates on arylamides are exceedingly low.</text>
        <dbReference type="EC" id="3.4.11.1"/>
    </reaction>
</comment>
<dbReference type="InterPro" id="IPR011356">
    <property type="entry name" value="Leucine_aapep/pepB"/>
</dbReference>
<protein>
    <recommendedName>
        <fullName evidence="8">Probable cytosol aminopeptidase</fullName>
        <ecNumber evidence="8">3.4.11.1</ecNumber>
    </recommendedName>
    <alternativeName>
        <fullName evidence="8">Leucine aminopeptidase</fullName>
        <shortName evidence="8">LAP</shortName>
        <ecNumber evidence="8">3.4.11.10</ecNumber>
    </alternativeName>
    <alternativeName>
        <fullName evidence="8">Leucyl aminopeptidase</fullName>
    </alternativeName>
</protein>
<keyword evidence="7 8" id="KW-0464">Manganese</keyword>
<name>A0A1M6PKJ2_9BACT</name>
<dbReference type="PRINTS" id="PR00481">
    <property type="entry name" value="LAMNOPPTDASE"/>
</dbReference>
<dbReference type="EMBL" id="FRAU01000001">
    <property type="protein sequence ID" value="SHK08460.1"/>
    <property type="molecule type" value="Genomic_DNA"/>
</dbReference>
<reference evidence="11" key="1">
    <citation type="submission" date="2016-11" db="EMBL/GenBank/DDBJ databases">
        <authorList>
            <person name="Varghese N."/>
            <person name="Submissions S."/>
        </authorList>
    </citation>
    <scope>NUCLEOTIDE SEQUENCE [LARGE SCALE GENOMIC DNA]</scope>
    <source>
        <strain evidence="11">DSM 22212</strain>
    </source>
</reference>
<comment type="subcellular location">
    <subcellularLocation>
        <location evidence="8">Cytoplasm</location>
    </subcellularLocation>
</comment>
<keyword evidence="8" id="KW-0963">Cytoplasm</keyword>
<keyword evidence="8" id="KW-0479">Metal-binding</keyword>
<dbReference type="GO" id="GO:0030145">
    <property type="term" value="F:manganese ion binding"/>
    <property type="evidence" value="ECO:0007669"/>
    <property type="project" value="UniProtKB-UniRule"/>
</dbReference>
<feature type="binding site" evidence="8">
    <location>
        <position position="264"/>
    </location>
    <ligand>
        <name>Mn(2+)</name>
        <dbReference type="ChEBI" id="CHEBI:29035"/>
        <label>1</label>
    </ligand>
</feature>
<evidence type="ECO:0000256" key="6">
    <source>
        <dbReference type="ARBA" id="ARBA00022801"/>
    </source>
</evidence>
<evidence type="ECO:0000256" key="1">
    <source>
        <dbReference type="ARBA" id="ARBA00000135"/>
    </source>
</evidence>
<feature type="active site" evidence="8">
    <location>
        <position position="346"/>
    </location>
</feature>
<dbReference type="PROSITE" id="PS00631">
    <property type="entry name" value="CYTOSOL_AP"/>
    <property type="match status" value="1"/>
</dbReference>
<evidence type="ECO:0000256" key="4">
    <source>
        <dbReference type="ARBA" id="ARBA00022438"/>
    </source>
</evidence>
<keyword evidence="6 8" id="KW-0378">Hydrolase</keyword>
<dbReference type="HAMAP" id="MF_00181">
    <property type="entry name" value="Cytosol_peptidase_M17"/>
    <property type="match status" value="1"/>
</dbReference>
<feature type="binding site" evidence="8">
    <location>
        <position position="342"/>
    </location>
    <ligand>
        <name>Mn(2+)</name>
        <dbReference type="ChEBI" id="CHEBI:29035"/>
        <label>1</label>
    </ligand>
</feature>
<dbReference type="InterPro" id="IPR000819">
    <property type="entry name" value="Peptidase_M17_C"/>
</dbReference>
<accession>A0A1M6PKJ2</accession>
<dbReference type="OrthoDB" id="9809354at2"/>
<keyword evidence="5 8" id="KW-0645">Protease</keyword>
<dbReference type="EC" id="3.4.11.1" evidence="8"/>
<dbReference type="NCBIfam" id="NF002073">
    <property type="entry name" value="PRK00913.1-2"/>
    <property type="match status" value="1"/>
</dbReference>
<dbReference type="GO" id="GO:0006508">
    <property type="term" value="P:proteolysis"/>
    <property type="evidence" value="ECO:0007669"/>
    <property type="project" value="UniProtKB-KW"/>
</dbReference>
<evidence type="ECO:0000256" key="7">
    <source>
        <dbReference type="ARBA" id="ARBA00023211"/>
    </source>
</evidence>
<keyword evidence="11" id="KW-1185">Reference proteome</keyword>
<dbReference type="InterPro" id="IPR008283">
    <property type="entry name" value="Peptidase_M17_N"/>
</dbReference>
<dbReference type="InterPro" id="IPR043472">
    <property type="entry name" value="Macro_dom-like"/>
</dbReference>
<evidence type="ECO:0000256" key="8">
    <source>
        <dbReference type="HAMAP-Rule" id="MF_00181"/>
    </source>
</evidence>
<dbReference type="Pfam" id="PF02789">
    <property type="entry name" value="Peptidase_M17_N"/>
    <property type="match status" value="1"/>
</dbReference>